<gene>
    <name evidence="1" type="ORF">FHS92_000630</name>
</gene>
<keyword evidence="2" id="KW-1185">Reference proteome</keyword>
<dbReference type="SUPFAM" id="SSF55486">
    <property type="entry name" value="Metalloproteases ('zincins'), catalytic domain"/>
    <property type="match status" value="1"/>
</dbReference>
<protein>
    <submittedName>
        <fullName evidence="1">Uncharacterized protein</fullName>
    </submittedName>
</protein>
<evidence type="ECO:0000313" key="1">
    <source>
        <dbReference type="EMBL" id="MBB6122923.1"/>
    </source>
</evidence>
<accession>A0A841IW86</accession>
<dbReference type="CDD" id="cd09598">
    <property type="entry name" value="M4_like"/>
    <property type="match status" value="1"/>
</dbReference>
<evidence type="ECO:0000313" key="2">
    <source>
        <dbReference type="Proteomes" id="UP000552700"/>
    </source>
</evidence>
<reference evidence="1 2" key="1">
    <citation type="submission" date="2020-08" db="EMBL/GenBank/DDBJ databases">
        <title>Genomic Encyclopedia of Type Strains, Phase IV (KMG-IV): sequencing the most valuable type-strain genomes for metagenomic binning, comparative biology and taxonomic classification.</title>
        <authorList>
            <person name="Goeker M."/>
        </authorList>
    </citation>
    <scope>NUCLEOTIDE SEQUENCE [LARGE SCALE GENOMIC DNA]</scope>
    <source>
        <strain evidence="1 2">DSM 102255</strain>
    </source>
</reference>
<proteinExistence type="predicted"/>
<organism evidence="1 2">
    <name type="scientific">Sphingobium subterraneum</name>
    <dbReference type="NCBI Taxonomy" id="627688"/>
    <lineage>
        <taxon>Bacteria</taxon>
        <taxon>Pseudomonadati</taxon>
        <taxon>Pseudomonadota</taxon>
        <taxon>Alphaproteobacteria</taxon>
        <taxon>Sphingomonadales</taxon>
        <taxon>Sphingomonadaceae</taxon>
        <taxon>Sphingobium</taxon>
    </lineage>
</organism>
<name>A0A841IW86_9SPHN</name>
<dbReference type="AlphaFoldDB" id="A0A841IW86"/>
<dbReference type="RefSeq" id="WP_184077433.1">
    <property type="nucleotide sequence ID" value="NZ_JACIJP010000001.1"/>
</dbReference>
<dbReference type="EMBL" id="JACIJP010000001">
    <property type="protein sequence ID" value="MBB6122923.1"/>
    <property type="molecule type" value="Genomic_DNA"/>
</dbReference>
<comment type="caution">
    <text evidence="1">The sequence shown here is derived from an EMBL/GenBank/DDBJ whole genome shotgun (WGS) entry which is preliminary data.</text>
</comment>
<dbReference type="Proteomes" id="UP000552700">
    <property type="component" value="Unassembled WGS sequence"/>
</dbReference>
<sequence>MTEAPPTRKLTIVAKDPGLRLGGPDGPMAFTQVSLPAEILAKGPTGYRVKVVDYNATDRMAYLDQQDYQDAEGNLLDPFAPGEGEDLLDPAYQTRLLADPNFHAQNAYAITMRTLGAFERALGRRVGWSSGGHQLHVAPHAFAQPNAFYSEPDRALMFGYFRRDDGSPVFTSLSHDIVAHETTHALLDGLRTRYTEPSGPDQAAFHEGFADIIALLSIFSLKPVVAAAIGEDGAVEAGEEQITLVSAEKLTVQAIKESIFFGMAREVGDAMGSGERKALRRSVEITPELGREMRTSEDEHDRGEVIVAAMMTAFLKLWMRRIEQLGRFVKDTYNLASVVDEGARLAGQLLNLSIRALDYCPPTDMDFSQYLAALLTADRELVPEDELFYRSTIRAAFSAYGIETPVQGCDADGCWTRFPDAGRLTYARSNYAALTRDRNELFRFLWENREALGISERAYSEVLSIDPASRVGPDGIALHETVCQYVQRHDLFGSEFKVLLGAERPEGMETTDRYTAYGGGVVILDQYGQVKYHIANRIFDGSRQLARAQYLFETGQLDGGGGEDRLRFALCHLERMGG</sequence>